<feature type="domain" description="Beta-carotene isomerase D27-like C-terminal" evidence="2">
    <location>
        <begin position="137"/>
        <end position="176"/>
    </location>
</feature>
<dbReference type="PANTHER" id="PTHR33591">
    <property type="entry name" value="BETA-CAROTENE ISOMERASE D27"/>
    <property type="match status" value="1"/>
</dbReference>
<gene>
    <name evidence="3" type="ORF">Cgig2_000747</name>
</gene>
<dbReference type="GO" id="GO:0005506">
    <property type="term" value="F:iron ion binding"/>
    <property type="evidence" value="ECO:0007669"/>
    <property type="project" value="InterPro"/>
</dbReference>
<evidence type="ECO:0000313" key="3">
    <source>
        <dbReference type="EMBL" id="KAJ8440859.1"/>
    </source>
</evidence>
<dbReference type="Proteomes" id="UP001153076">
    <property type="component" value="Unassembled WGS sequence"/>
</dbReference>
<dbReference type="AlphaFoldDB" id="A0A9Q1KDC9"/>
<dbReference type="Pfam" id="PF13225">
    <property type="entry name" value="D27-like_C"/>
    <property type="match status" value="1"/>
</dbReference>
<evidence type="ECO:0000259" key="2">
    <source>
        <dbReference type="Pfam" id="PF13225"/>
    </source>
</evidence>
<sequence>MQSLSHTHPFSLSLCPPLQLRTKSLSRTPRFRLSCSSSSPPKLEKEGELKPRTEYRPNWVDDFFLNSLRKNLAEEVGWDSEKSGYDGLIELANGLMVGRTNQQTSEAAVRILRSLFPPFVLELYKMLITPIAGGRFAAIMVYVERCKYLEESKCAGVCLNTCKLPSQVSTEQKCRVQLVNNFAIIHHRRSYVGDWGVHEHL</sequence>
<reference evidence="3" key="1">
    <citation type="submission" date="2022-04" db="EMBL/GenBank/DDBJ databases">
        <title>Carnegiea gigantea Genome sequencing and assembly v2.</title>
        <authorList>
            <person name="Copetti D."/>
            <person name="Sanderson M.J."/>
            <person name="Burquez A."/>
            <person name="Wojciechowski M.F."/>
        </authorList>
    </citation>
    <scope>NUCLEOTIDE SEQUENCE</scope>
    <source>
        <strain evidence="3">SGP5-SGP5p</strain>
        <tissue evidence="3">Aerial part</tissue>
    </source>
</reference>
<evidence type="ECO:0000256" key="1">
    <source>
        <dbReference type="SAM" id="MobiDB-lite"/>
    </source>
</evidence>
<dbReference type="InterPro" id="IPR038938">
    <property type="entry name" value="D27-like"/>
</dbReference>
<name>A0A9Q1KDC9_9CARY</name>
<keyword evidence="4" id="KW-1185">Reference proteome</keyword>
<dbReference type="OrthoDB" id="416096at2759"/>
<dbReference type="PANTHER" id="PTHR33591:SF2">
    <property type="entry name" value="BETA-CAROTENE ISOMERASE D27"/>
    <property type="match status" value="1"/>
</dbReference>
<accession>A0A9Q1KDC9</accession>
<organism evidence="3 4">
    <name type="scientific">Carnegiea gigantea</name>
    <dbReference type="NCBI Taxonomy" id="171969"/>
    <lineage>
        <taxon>Eukaryota</taxon>
        <taxon>Viridiplantae</taxon>
        <taxon>Streptophyta</taxon>
        <taxon>Embryophyta</taxon>
        <taxon>Tracheophyta</taxon>
        <taxon>Spermatophyta</taxon>
        <taxon>Magnoliopsida</taxon>
        <taxon>eudicotyledons</taxon>
        <taxon>Gunneridae</taxon>
        <taxon>Pentapetalae</taxon>
        <taxon>Caryophyllales</taxon>
        <taxon>Cactineae</taxon>
        <taxon>Cactaceae</taxon>
        <taxon>Cactoideae</taxon>
        <taxon>Echinocereeae</taxon>
        <taxon>Carnegiea</taxon>
    </lineage>
</organism>
<comment type="caution">
    <text evidence="3">The sequence shown here is derived from an EMBL/GenBank/DDBJ whole genome shotgun (WGS) entry which is preliminary data.</text>
</comment>
<dbReference type="EMBL" id="JAKOGI010000183">
    <property type="protein sequence ID" value="KAJ8440859.1"/>
    <property type="molecule type" value="Genomic_DNA"/>
</dbReference>
<protein>
    <recommendedName>
        <fullName evidence="2">Beta-carotene isomerase D27-like C-terminal domain-containing protein</fullName>
    </recommendedName>
</protein>
<dbReference type="InterPro" id="IPR025114">
    <property type="entry name" value="D27-like_C"/>
</dbReference>
<evidence type="ECO:0000313" key="4">
    <source>
        <dbReference type="Proteomes" id="UP001153076"/>
    </source>
</evidence>
<feature type="region of interest" description="Disordered" evidence="1">
    <location>
        <begin position="31"/>
        <end position="50"/>
    </location>
</feature>
<proteinExistence type="predicted"/>